<protein>
    <recommendedName>
        <fullName evidence="4">tRNA pseudouridine synthase A</fullName>
        <ecNumber evidence="4">5.4.99.12</ecNumber>
    </recommendedName>
    <alternativeName>
        <fullName evidence="4">tRNA pseudouridine(38-40) synthase</fullName>
    </alternativeName>
    <alternativeName>
        <fullName evidence="4">tRNA pseudouridylate synthase I</fullName>
    </alternativeName>
    <alternativeName>
        <fullName evidence="4">tRNA-uridine isomerase I</fullName>
    </alternativeName>
</protein>
<evidence type="ECO:0000256" key="2">
    <source>
        <dbReference type="ARBA" id="ARBA00022694"/>
    </source>
</evidence>
<dbReference type="InterPro" id="IPR020095">
    <property type="entry name" value="PsdUridine_synth_TruA_C"/>
</dbReference>
<feature type="binding site" evidence="4 6">
    <location>
        <position position="116"/>
    </location>
    <ligand>
        <name>substrate</name>
    </ligand>
</feature>
<comment type="subunit">
    <text evidence="4">Homodimer.</text>
</comment>
<evidence type="ECO:0000256" key="7">
    <source>
        <dbReference type="RuleBase" id="RU003792"/>
    </source>
</evidence>
<dbReference type="PANTHER" id="PTHR11142">
    <property type="entry name" value="PSEUDOURIDYLATE SYNTHASE"/>
    <property type="match status" value="1"/>
</dbReference>
<dbReference type="GO" id="GO:0031119">
    <property type="term" value="P:tRNA pseudouridine synthesis"/>
    <property type="evidence" value="ECO:0007669"/>
    <property type="project" value="UniProtKB-UniRule"/>
</dbReference>
<dbReference type="GO" id="GO:0160147">
    <property type="term" value="F:tRNA pseudouridine(38-40) synthase activity"/>
    <property type="evidence" value="ECO:0007669"/>
    <property type="project" value="UniProtKB-EC"/>
</dbReference>
<keyword evidence="10" id="KW-1185">Reference proteome</keyword>
<evidence type="ECO:0000256" key="1">
    <source>
        <dbReference type="ARBA" id="ARBA00009375"/>
    </source>
</evidence>
<comment type="caution">
    <text evidence="9">The sequence shown here is derived from an EMBL/GenBank/DDBJ whole genome shotgun (WGS) entry which is preliminary data.</text>
</comment>
<dbReference type="SUPFAM" id="SSF55120">
    <property type="entry name" value="Pseudouridine synthase"/>
    <property type="match status" value="1"/>
</dbReference>
<dbReference type="EC" id="5.4.99.12" evidence="4"/>
<dbReference type="GO" id="GO:0003723">
    <property type="term" value="F:RNA binding"/>
    <property type="evidence" value="ECO:0007669"/>
    <property type="project" value="InterPro"/>
</dbReference>
<dbReference type="OrthoDB" id="9811823at2"/>
<gene>
    <name evidence="4" type="primary">truA</name>
    <name evidence="9" type="ORF">EV197_3170</name>
</gene>
<name>A0A4Q7NTZ5_9FLAO</name>
<reference evidence="9 10" key="1">
    <citation type="submission" date="2019-02" db="EMBL/GenBank/DDBJ databases">
        <title>Genomic Encyclopedia of Type Strains, Phase IV (KMG-IV): sequencing the most valuable type-strain genomes for metagenomic binning, comparative biology and taxonomic classification.</title>
        <authorList>
            <person name="Goeker M."/>
        </authorList>
    </citation>
    <scope>NUCLEOTIDE SEQUENCE [LARGE SCALE GENOMIC DNA]</scope>
    <source>
        <strain evidence="9 10">DSM 17196</strain>
    </source>
</reference>
<dbReference type="Proteomes" id="UP000292262">
    <property type="component" value="Unassembled WGS sequence"/>
</dbReference>
<comment type="function">
    <text evidence="4">Formation of pseudouridine at positions 38, 39 and 40 in the anticodon stem and loop of transfer RNAs.</text>
</comment>
<keyword evidence="2 4" id="KW-0819">tRNA processing</keyword>
<evidence type="ECO:0000313" key="10">
    <source>
        <dbReference type="Proteomes" id="UP000292262"/>
    </source>
</evidence>
<evidence type="ECO:0000256" key="5">
    <source>
        <dbReference type="PIRSR" id="PIRSR001430-1"/>
    </source>
</evidence>
<comment type="similarity">
    <text evidence="1 4 7">Belongs to the tRNA pseudouridine synthase TruA family.</text>
</comment>
<evidence type="ECO:0000256" key="3">
    <source>
        <dbReference type="ARBA" id="ARBA00023235"/>
    </source>
</evidence>
<dbReference type="AlphaFoldDB" id="A0A4Q7NTZ5"/>
<proteinExistence type="inferred from homology"/>
<dbReference type="PIRSF" id="PIRSF001430">
    <property type="entry name" value="tRNA_psdUrid_synth"/>
    <property type="match status" value="1"/>
</dbReference>
<comment type="caution">
    <text evidence="4">Lacks conserved residue(s) required for the propagation of feature annotation.</text>
</comment>
<dbReference type="HAMAP" id="MF_00171">
    <property type="entry name" value="TruA"/>
    <property type="match status" value="1"/>
</dbReference>
<feature type="domain" description="Pseudouridine synthase I TruA alpha/beta" evidence="8">
    <location>
        <begin position="149"/>
        <end position="241"/>
    </location>
</feature>
<dbReference type="InterPro" id="IPR001406">
    <property type="entry name" value="PsdUridine_synth_TruA"/>
</dbReference>
<dbReference type="RefSeq" id="WP_130287685.1">
    <property type="nucleotide sequence ID" value="NZ_SGXE01000006.1"/>
</dbReference>
<evidence type="ECO:0000256" key="6">
    <source>
        <dbReference type="PIRSR" id="PIRSR001430-2"/>
    </source>
</evidence>
<dbReference type="Pfam" id="PF01416">
    <property type="entry name" value="PseudoU_synth_1"/>
    <property type="match status" value="1"/>
</dbReference>
<dbReference type="PANTHER" id="PTHR11142:SF0">
    <property type="entry name" value="TRNA PSEUDOURIDINE SYNTHASE-LIKE 1"/>
    <property type="match status" value="1"/>
</dbReference>
<sequence>MFRKRFYYVIKFQYLGFRYHGWQRQPNVITLQKMVERTIKFVLEHNNFKILAASRTDAKVSANEAYFELFVDHEPIEMDPFFELLNQNLPQDIRALAIEEVDEKFNIINAPKLKEYMYLFCVGEKFHPFAAPFMYNIIEPIDLESMKEAALLFEGKHDFKSYCHRPTPTTQTEGEIVYCRIEKNEIYTANFFPEESYVLRVKGAGFKRNQIRLMMGVLLDVGKGRKTINFVKKTLRPDLHYYKLEHIVPGSGLILNQITMS</sequence>
<dbReference type="Gene3D" id="3.30.70.580">
    <property type="entry name" value="Pseudouridine synthase I, catalytic domain, N-terminal subdomain"/>
    <property type="match status" value="1"/>
</dbReference>
<evidence type="ECO:0000313" key="9">
    <source>
        <dbReference type="EMBL" id="RZS90641.1"/>
    </source>
</evidence>
<dbReference type="EMBL" id="SGXE01000006">
    <property type="protein sequence ID" value="RZS90641.1"/>
    <property type="molecule type" value="Genomic_DNA"/>
</dbReference>
<dbReference type="InterPro" id="IPR020094">
    <property type="entry name" value="TruA/RsuA/RluB/E/F_N"/>
</dbReference>
<feature type="active site" description="Nucleophile" evidence="4 5">
    <location>
        <position position="57"/>
    </location>
</feature>
<keyword evidence="3 4" id="KW-0413">Isomerase</keyword>
<comment type="catalytic activity">
    <reaction evidence="4 7">
        <text>uridine(38/39/40) in tRNA = pseudouridine(38/39/40) in tRNA</text>
        <dbReference type="Rhea" id="RHEA:22376"/>
        <dbReference type="Rhea" id="RHEA-COMP:10085"/>
        <dbReference type="Rhea" id="RHEA-COMP:10087"/>
        <dbReference type="ChEBI" id="CHEBI:65314"/>
        <dbReference type="ChEBI" id="CHEBI:65315"/>
        <dbReference type="EC" id="5.4.99.12"/>
    </reaction>
</comment>
<organism evidence="9 10">
    <name type="scientific">Aquimarina brevivitae</name>
    <dbReference type="NCBI Taxonomy" id="323412"/>
    <lineage>
        <taxon>Bacteria</taxon>
        <taxon>Pseudomonadati</taxon>
        <taxon>Bacteroidota</taxon>
        <taxon>Flavobacteriia</taxon>
        <taxon>Flavobacteriales</taxon>
        <taxon>Flavobacteriaceae</taxon>
        <taxon>Aquimarina</taxon>
    </lineage>
</organism>
<dbReference type="InterPro" id="IPR020103">
    <property type="entry name" value="PsdUridine_synth_cat_dom_sf"/>
</dbReference>
<evidence type="ECO:0000259" key="8">
    <source>
        <dbReference type="Pfam" id="PF01416"/>
    </source>
</evidence>
<dbReference type="InterPro" id="IPR020097">
    <property type="entry name" value="PsdUridine_synth_TruA_a/b_dom"/>
</dbReference>
<accession>A0A4Q7NTZ5</accession>
<evidence type="ECO:0000256" key="4">
    <source>
        <dbReference type="HAMAP-Rule" id="MF_00171"/>
    </source>
</evidence>
<dbReference type="Gene3D" id="3.30.70.660">
    <property type="entry name" value="Pseudouridine synthase I, catalytic domain, C-terminal subdomain"/>
    <property type="match status" value="1"/>
</dbReference>